<dbReference type="Pfam" id="PF00578">
    <property type="entry name" value="AhpC-TSA"/>
    <property type="match status" value="1"/>
</dbReference>
<dbReference type="Gene3D" id="3.40.30.10">
    <property type="entry name" value="Glutaredoxin"/>
    <property type="match status" value="1"/>
</dbReference>
<dbReference type="InterPro" id="IPR050553">
    <property type="entry name" value="Thioredoxin_ResA/DsbE_sf"/>
</dbReference>
<dbReference type="InterPro" id="IPR036249">
    <property type="entry name" value="Thioredoxin-like_sf"/>
</dbReference>
<dbReference type="InterPro" id="IPR000866">
    <property type="entry name" value="AhpC/TSA"/>
</dbReference>
<evidence type="ECO:0000313" key="3">
    <source>
        <dbReference type="Proteomes" id="UP000227088"/>
    </source>
</evidence>
<dbReference type="PROSITE" id="PS51352">
    <property type="entry name" value="THIOREDOXIN_2"/>
    <property type="match status" value="1"/>
</dbReference>
<dbReference type="InterPro" id="IPR013766">
    <property type="entry name" value="Thioredoxin_domain"/>
</dbReference>
<sequence>MMTGMINSLMKLFSLVIIVSLLNGCKPLYESDLYGQWFDRGTQLVDGDFTPVDHWAGQWRVVNIWAQWCRPCWQEMPELNQFYALQGANDIKLLGYNFDQLPQEELKQLKAEMNIQFPVLISWPEIWQLPDIKGLPATLIISPDNTLVKVLWGPQTLSSLHGEIDKAKQLEKQIQK</sequence>
<comment type="caution">
    <text evidence="2">The sequence shown here is derived from an EMBL/GenBank/DDBJ whole genome shotgun (WGS) entry which is preliminary data.</text>
</comment>
<reference evidence="3" key="1">
    <citation type="journal article" date="2017" name="Proc. Natl. Acad. Sci. U.S.A.">
        <title>Simulation of Deepwater Horizon oil plume reveals substrate specialization within a complex community of hydrocarbon degraders.</title>
        <authorList>
            <person name="Hu P."/>
            <person name="Dubinsky E.A."/>
            <person name="Probst A.J."/>
            <person name="Wang J."/>
            <person name="Sieber C.M.K."/>
            <person name="Tom L.M."/>
            <person name="Gardinali P."/>
            <person name="Banfield J.F."/>
            <person name="Atlas R.M."/>
            <person name="Andersen G.L."/>
        </authorList>
    </citation>
    <scope>NUCLEOTIDE SEQUENCE [LARGE SCALE GENOMIC DNA]</scope>
</reference>
<dbReference type="GO" id="GO:0016491">
    <property type="term" value="F:oxidoreductase activity"/>
    <property type="evidence" value="ECO:0007669"/>
    <property type="project" value="InterPro"/>
</dbReference>
<evidence type="ECO:0000259" key="1">
    <source>
        <dbReference type="PROSITE" id="PS51352"/>
    </source>
</evidence>
<name>A0A1Y5HJU1_OLEAN</name>
<dbReference type="PANTHER" id="PTHR42852:SF13">
    <property type="entry name" value="PROTEIN DIPZ"/>
    <property type="match status" value="1"/>
</dbReference>
<organism evidence="2 3">
    <name type="scientific">Oleispira antarctica</name>
    <dbReference type="NCBI Taxonomy" id="188908"/>
    <lineage>
        <taxon>Bacteria</taxon>
        <taxon>Pseudomonadati</taxon>
        <taxon>Pseudomonadota</taxon>
        <taxon>Gammaproteobacteria</taxon>
        <taxon>Oceanospirillales</taxon>
        <taxon>Oceanospirillaceae</taxon>
        <taxon>Oleispira</taxon>
    </lineage>
</organism>
<proteinExistence type="predicted"/>
<dbReference type="Proteomes" id="UP000227088">
    <property type="component" value="Unassembled WGS sequence"/>
</dbReference>
<protein>
    <recommendedName>
        <fullName evidence="1">Thioredoxin domain-containing protein</fullName>
    </recommendedName>
</protein>
<evidence type="ECO:0000313" key="2">
    <source>
        <dbReference type="EMBL" id="OUS35155.1"/>
    </source>
</evidence>
<dbReference type="EMBL" id="MABE01000697">
    <property type="protein sequence ID" value="OUS35155.1"/>
    <property type="molecule type" value="Genomic_DNA"/>
</dbReference>
<dbReference type="AlphaFoldDB" id="A0A1Y5HJU1"/>
<dbReference type="PANTHER" id="PTHR42852">
    <property type="entry name" value="THIOL:DISULFIDE INTERCHANGE PROTEIN DSBE"/>
    <property type="match status" value="1"/>
</dbReference>
<dbReference type="CDD" id="cd02966">
    <property type="entry name" value="TlpA_like_family"/>
    <property type="match status" value="1"/>
</dbReference>
<dbReference type="GO" id="GO:0016209">
    <property type="term" value="F:antioxidant activity"/>
    <property type="evidence" value="ECO:0007669"/>
    <property type="project" value="InterPro"/>
</dbReference>
<accession>A0A1Y5HJU1</accession>
<gene>
    <name evidence="2" type="ORF">A9R00_12190</name>
</gene>
<feature type="domain" description="Thioredoxin" evidence="1">
    <location>
        <begin position="31"/>
        <end position="169"/>
    </location>
</feature>
<dbReference type="SUPFAM" id="SSF52833">
    <property type="entry name" value="Thioredoxin-like"/>
    <property type="match status" value="1"/>
</dbReference>